<proteinExistence type="predicted"/>
<dbReference type="AlphaFoldDB" id="A0AAN7Y8Z8"/>
<dbReference type="SUPFAM" id="SSF54427">
    <property type="entry name" value="NTF2-like"/>
    <property type="match status" value="1"/>
</dbReference>
<evidence type="ECO:0000313" key="1">
    <source>
        <dbReference type="EMBL" id="KAK5082105.1"/>
    </source>
</evidence>
<protein>
    <recommendedName>
        <fullName evidence="3">Carboxymethylenebutenolidase</fullName>
    </recommendedName>
</protein>
<accession>A0AAN7Y8Z8</accession>
<dbReference type="Gene3D" id="3.10.450.50">
    <property type="match status" value="1"/>
</dbReference>
<dbReference type="PANTHER" id="PTHR38436:SF3">
    <property type="entry name" value="CARBOXYMETHYLENEBUTENOLIDASE-RELATED"/>
    <property type="match status" value="1"/>
</dbReference>
<dbReference type="EMBL" id="JAVRRJ010000008">
    <property type="protein sequence ID" value="KAK5082105.1"/>
    <property type="molecule type" value="Genomic_DNA"/>
</dbReference>
<dbReference type="PANTHER" id="PTHR38436">
    <property type="entry name" value="POLYKETIDE CYCLASE SNOAL-LIKE DOMAIN"/>
    <property type="match status" value="1"/>
</dbReference>
<evidence type="ECO:0000313" key="2">
    <source>
        <dbReference type="Proteomes" id="UP001309876"/>
    </source>
</evidence>
<evidence type="ECO:0008006" key="3">
    <source>
        <dbReference type="Google" id="ProtNLM"/>
    </source>
</evidence>
<reference evidence="1 2" key="1">
    <citation type="submission" date="2023-08" db="EMBL/GenBank/DDBJ databases">
        <title>Black Yeasts Isolated from many extreme environments.</title>
        <authorList>
            <person name="Coleine C."/>
            <person name="Stajich J.E."/>
            <person name="Selbmann L."/>
        </authorList>
    </citation>
    <scope>NUCLEOTIDE SEQUENCE [LARGE SCALE GENOMIC DNA]</scope>
    <source>
        <strain evidence="1 2">CCFEE 5910</strain>
    </source>
</reference>
<comment type="caution">
    <text evidence="1">The sequence shown here is derived from an EMBL/GenBank/DDBJ whole genome shotgun (WGS) entry which is preliminary data.</text>
</comment>
<dbReference type="InterPro" id="IPR009959">
    <property type="entry name" value="Cyclase_SnoaL-like"/>
</dbReference>
<organism evidence="1 2">
    <name type="scientific">Lithohypha guttulata</name>
    <dbReference type="NCBI Taxonomy" id="1690604"/>
    <lineage>
        <taxon>Eukaryota</taxon>
        <taxon>Fungi</taxon>
        <taxon>Dikarya</taxon>
        <taxon>Ascomycota</taxon>
        <taxon>Pezizomycotina</taxon>
        <taxon>Eurotiomycetes</taxon>
        <taxon>Chaetothyriomycetidae</taxon>
        <taxon>Chaetothyriales</taxon>
        <taxon>Trichomeriaceae</taxon>
        <taxon>Lithohypha</taxon>
    </lineage>
</organism>
<dbReference type="Proteomes" id="UP001309876">
    <property type="component" value="Unassembled WGS sequence"/>
</dbReference>
<name>A0AAN7Y8Z8_9EURO</name>
<sequence length="400" mass="44939">MGDAGLPPLPSLPVPKLSNVGPGIYLLEPLSRRGYGPPLIVLTSDDESNSMTKNYVPTSVMKWAEEGFVIVQVQASATKSTDSILQNAVGALQRCDKSETKKIGIVAYDVLVWNAIRSSLVSFPEIVGAVIYSDVDQGLQPSPIPCVQHLHGKARFKLPRTPDLTAYEYPTSKSQQFATPVSPDFDYALEAVSHTRNLTFFKRPDVLAGPIFDLEKIWDEHTYYEFENRSVAHTMATMVQEPYVNHVPTLTGGIGREELTDFYTNHFIFSNPEDVELELISRTVGIDRVVDEFIFKCTHNRTIDWLLPTVPPTNVYLEIPMMAIVNIRGDRLYHEHISWDQATVLRQIGVLPEYLPWKQTVSEAPLEIQIPVAGKETAMKMREKSSVPSNAMFAFEMRQL</sequence>
<gene>
    <name evidence="1" type="ORF">LTR05_007247</name>
</gene>
<dbReference type="GO" id="GO:0030638">
    <property type="term" value="P:polyketide metabolic process"/>
    <property type="evidence" value="ECO:0007669"/>
    <property type="project" value="InterPro"/>
</dbReference>
<dbReference type="InterPro" id="IPR032710">
    <property type="entry name" value="NTF2-like_dom_sf"/>
</dbReference>
<keyword evidence="2" id="KW-1185">Reference proteome</keyword>